<reference evidence="1 2" key="1">
    <citation type="submission" date="2020-08" db="EMBL/GenBank/DDBJ databases">
        <title>Genomic Encyclopedia of Type Strains, Phase IV (KMG-IV): sequencing the most valuable type-strain genomes for metagenomic binning, comparative biology and taxonomic classification.</title>
        <authorList>
            <person name="Goeker M."/>
        </authorList>
    </citation>
    <scope>NUCLEOTIDE SEQUENCE [LARGE SCALE GENOMIC DNA]</scope>
    <source>
        <strain evidence="1 2">DSM 29854</strain>
    </source>
</reference>
<proteinExistence type="predicted"/>
<gene>
    <name evidence="1" type="ORF">FHS90_000292</name>
</gene>
<evidence type="ECO:0000313" key="1">
    <source>
        <dbReference type="EMBL" id="MBA9075595.1"/>
    </source>
</evidence>
<name>A0A839GJ11_9BACT</name>
<evidence type="ECO:0000313" key="2">
    <source>
        <dbReference type="Proteomes" id="UP000563094"/>
    </source>
</evidence>
<accession>A0A839GJ11</accession>
<keyword evidence="2" id="KW-1185">Reference proteome</keyword>
<organism evidence="1 2">
    <name type="scientific">Rufibacter quisquiliarum</name>
    <dbReference type="NCBI Taxonomy" id="1549639"/>
    <lineage>
        <taxon>Bacteria</taxon>
        <taxon>Pseudomonadati</taxon>
        <taxon>Bacteroidota</taxon>
        <taxon>Cytophagia</taxon>
        <taxon>Cytophagales</taxon>
        <taxon>Hymenobacteraceae</taxon>
        <taxon>Rufibacter</taxon>
    </lineage>
</organism>
<dbReference type="EMBL" id="JACJIQ010000001">
    <property type="protein sequence ID" value="MBA9075595.1"/>
    <property type="molecule type" value="Genomic_DNA"/>
</dbReference>
<dbReference type="RefSeq" id="WP_182511290.1">
    <property type="nucleotide sequence ID" value="NZ_JACJIQ010000001.1"/>
</dbReference>
<dbReference type="AlphaFoldDB" id="A0A839GJ11"/>
<protein>
    <submittedName>
        <fullName evidence="1">Uncharacterized protein</fullName>
    </submittedName>
</protein>
<comment type="caution">
    <text evidence="1">The sequence shown here is derived from an EMBL/GenBank/DDBJ whole genome shotgun (WGS) entry which is preliminary data.</text>
</comment>
<sequence length="72" mass="8289">MKYELIEWVTKTNDSALLQILKSIKDSNIASSDWLEKLTPAEQESLNRGINDQAQGKVLTSREFWADYEDNV</sequence>
<dbReference type="Proteomes" id="UP000563094">
    <property type="component" value="Unassembled WGS sequence"/>
</dbReference>